<reference evidence="8 9" key="2">
    <citation type="submission" date="2017-07" db="EMBL/GenBank/DDBJ databases">
        <title>Candidatus Dactylopiibacterium carminicum, a nitrogen-fixing symbiont of the cochineal insect Dactylopius coccus and Dactylopius opuntiae (Hemiptera: Coccoidea: Dactylopiidae).</title>
        <authorList>
            <person name="Vera A."/>
        </authorList>
    </citation>
    <scope>NUCLEOTIDE SEQUENCE [LARGE SCALE GENOMIC DNA]</scope>
    <source>
        <strain evidence="8 9">NFDCM</strain>
    </source>
</reference>
<proteinExistence type="predicted"/>
<dbReference type="GO" id="GO:0015171">
    <property type="term" value="F:amino acid transmembrane transporter activity"/>
    <property type="evidence" value="ECO:0007669"/>
    <property type="project" value="TreeGrafter"/>
</dbReference>
<dbReference type="OrthoDB" id="9804822at2"/>
<dbReference type="GO" id="GO:0005886">
    <property type="term" value="C:plasma membrane"/>
    <property type="evidence" value="ECO:0007669"/>
    <property type="project" value="UniProtKB-SubCell"/>
</dbReference>
<dbReference type="EMBL" id="NMRN01000013">
    <property type="protein sequence ID" value="PAS93708.1"/>
    <property type="molecule type" value="Genomic_DNA"/>
</dbReference>
<dbReference type="RefSeq" id="WP_095524007.1">
    <property type="nucleotide sequence ID" value="NZ_MDUX01000014.1"/>
</dbReference>
<dbReference type="AlphaFoldDB" id="A0A272EUD6"/>
<feature type="transmembrane region" description="Helical" evidence="6">
    <location>
        <begin position="154"/>
        <end position="172"/>
    </location>
</feature>
<dbReference type="PANTHER" id="PTHR30086">
    <property type="entry name" value="ARGININE EXPORTER PROTEIN ARGO"/>
    <property type="match status" value="1"/>
</dbReference>
<organism evidence="8 9">
    <name type="scientific">Candidatus Dactylopiibacterium carminicum</name>
    <dbReference type="NCBI Taxonomy" id="857335"/>
    <lineage>
        <taxon>Bacteria</taxon>
        <taxon>Pseudomonadati</taxon>
        <taxon>Pseudomonadota</taxon>
        <taxon>Betaproteobacteria</taxon>
        <taxon>Rhodocyclales</taxon>
        <taxon>Rhodocyclaceae</taxon>
        <taxon>Candidatus Dactylopiibacterium</taxon>
    </lineage>
</organism>
<dbReference type="InterPro" id="IPR001123">
    <property type="entry name" value="LeuE-type"/>
</dbReference>
<evidence type="ECO:0000256" key="1">
    <source>
        <dbReference type="ARBA" id="ARBA00004651"/>
    </source>
</evidence>
<comment type="subcellular location">
    <subcellularLocation>
        <location evidence="1">Cell membrane</location>
        <topology evidence="1">Multi-pass membrane protein</topology>
    </subcellularLocation>
</comment>
<evidence type="ECO:0000256" key="3">
    <source>
        <dbReference type="ARBA" id="ARBA00022692"/>
    </source>
</evidence>
<sequence length="214" mass="23404">MPWQDFLLLAGAHFLALLSPGPDFFLLIHTALAHGRAAAWRAALGIACANGVFILAAIAGLGLLREQPLAHALLYWTGCVYLAWLGWQFWRARPADLRTQARPMQDTGDGPLRHGLRGFLSGVLNPKNALFYLSLFAVLAGPHSTLLAKAGAGLWMFAAVLGWDCLVAWAFTRQTVMRRFEGHQALLHRGSACVMWAAVALMAWRPLLGLLRLA</sequence>
<dbReference type="Pfam" id="PF01810">
    <property type="entry name" value="LysE"/>
    <property type="match status" value="1"/>
</dbReference>
<feature type="transmembrane region" description="Helical" evidence="6">
    <location>
        <begin position="129"/>
        <end position="148"/>
    </location>
</feature>
<protein>
    <submittedName>
        <fullName evidence="7">LysE family translocator</fullName>
    </submittedName>
    <submittedName>
        <fullName evidence="8">Lysine transporter LysE</fullName>
    </submittedName>
</protein>
<accession>A0A272EUD6</accession>
<keyword evidence="5 6" id="KW-0472">Membrane</keyword>
<keyword evidence="2" id="KW-1003">Cell membrane</keyword>
<dbReference type="EMBL" id="MDUX01000014">
    <property type="protein sequence ID" value="KAF7599754.1"/>
    <property type="molecule type" value="Genomic_DNA"/>
</dbReference>
<feature type="transmembrane region" description="Helical" evidence="6">
    <location>
        <begin position="40"/>
        <end position="63"/>
    </location>
</feature>
<evidence type="ECO:0000313" key="10">
    <source>
        <dbReference type="Proteomes" id="UP000623509"/>
    </source>
</evidence>
<evidence type="ECO:0000256" key="6">
    <source>
        <dbReference type="SAM" id="Phobius"/>
    </source>
</evidence>
<keyword evidence="10" id="KW-1185">Reference proteome</keyword>
<keyword evidence="4 6" id="KW-1133">Transmembrane helix</keyword>
<dbReference type="Proteomes" id="UP000623509">
    <property type="component" value="Unassembled WGS sequence"/>
</dbReference>
<gene>
    <name evidence="7" type="ORF">BGI27_06010</name>
    <name evidence="8" type="ORF">CGU29_06450</name>
</gene>
<dbReference type="Proteomes" id="UP000216107">
    <property type="component" value="Unassembled WGS sequence"/>
</dbReference>
<feature type="transmembrane region" description="Helical" evidence="6">
    <location>
        <begin position="69"/>
        <end position="90"/>
    </location>
</feature>
<keyword evidence="3 6" id="KW-0812">Transmembrane</keyword>
<evidence type="ECO:0000256" key="5">
    <source>
        <dbReference type="ARBA" id="ARBA00023136"/>
    </source>
</evidence>
<reference evidence="7 10" key="1">
    <citation type="submission" date="2016-08" db="EMBL/GenBank/DDBJ databases">
        <title>Candidatus Dactylopiibacterium carminicum genome sequence.</title>
        <authorList>
            <person name="Ramirez-Puebla S.T."/>
            <person name="Ormeno-Orrillo E."/>
            <person name="Vera-Ponce De Leon A."/>
            <person name="Luis L."/>
            <person name="Sanchez-Flores A."/>
            <person name="Monica R."/>
            <person name="Martinez-Romero E."/>
        </authorList>
    </citation>
    <scope>NUCLEOTIDE SEQUENCE [LARGE SCALE GENOMIC DNA]</scope>
    <source>
        <strain evidence="7">END1</strain>
    </source>
</reference>
<name>A0A272EUD6_9RHOO</name>
<evidence type="ECO:0000256" key="2">
    <source>
        <dbReference type="ARBA" id="ARBA00022475"/>
    </source>
</evidence>
<dbReference type="PANTHER" id="PTHR30086:SF17">
    <property type="entry name" value="LYSE FAMILY TRANSLOCATOR"/>
    <property type="match status" value="1"/>
</dbReference>
<evidence type="ECO:0000313" key="7">
    <source>
        <dbReference type="EMBL" id="KAF7599754.1"/>
    </source>
</evidence>
<comment type="caution">
    <text evidence="8">The sequence shown here is derived from an EMBL/GenBank/DDBJ whole genome shotgun (WGS) entry which is preliminary data.</text>
</comment>
<evidence type="ECO:0000256" key="4">
    <source>
        <dbReference type="ARBA" id="ARBA00022989"/>
    </source>
</evidence>
<evidence type="ECO:0000313" key="9">
    <source>
        <dbReference type="Proteomes" id="UP000216107"/>
    </source>
</evidence>
<evidence type="ECO:0000313" key="8">
    <source>
        <dbReference type="EMBL" id="PAS93708.1"/>
    </source>
</evidence>
<feature type="transmembrane region" description="Helical" evidence="6">
    <location>
        <begin position="193"/>
        <end position="211"/>
    </location>
</feature>
<feature type="transmembrane region" description="Helical" evidence="6">
    <location>
        <begin position="6"/>
        <end position="28"/>
    </location>
</feature>